<dbReference type="AlphaFoldDB" id="A0A928VX49"/>
<evidence type="ECO:0000256" key="5">
    <source>
        <dbReference type="ARBA" id="ARBA00022803"/>
    </source>
</evidence>
<organism evidence="7 8">
    <name type="scientific">Zarconia navalis LEGE 11467</name>
    <dbReference type="NCBI Taxonomy" id="1828826"/>
    <lineage>
        <taxon>Bacteria</taxon>
        <taxon>Bacillati</taxon>
        <taxon>Cyanobacteriota</taxon>
        <taxon>Cyanophyceae</taxon>
        <taxon>Oscillatoriophycideae</taxon>
        <taxon>Oscillatoriales</taxon>
        <taxon>Oscillatoriales incertae sedis</taxon>
        <taxon>Zarconia</taxon>
        <taxon>Zarconia navalis</taxon>
    </lineage>
</organism>
<evidence type="ECO:0000256" key="2">
    <source>
        <dbReference type="ARBA" id="ARBA00022676"/>
    </source>
</evidence>
<proteinExistence type="predicted"/>
<feature type="domain" description="O-GlcNAc transferase C-terminal" evidence="6">
    <location>
        <begin position="543"/>
        <end position="732"/>
    </location>
</feature>
<dbReference type="Pfam" id="PF13844">
    <property type="entry name" value="Glyco_transf_41"/>
    <property type="match status" value="2"/>
</dbReference>
<feature type="domain" description="O-GlcNAc transferase C-terminal" evidence="6">
    <location>
        <begin position="347"/>
        <end position="533"/>
    </location>
</feature>
<comment type="pathway">
    <text evidence="1">Protein modification; protein glycosylation.</text>
</comment>
<evidence type="ECO:0000259" key="6">
    <source>
        <dbReference type="Pfam" id="PF13844"/>
    </source>
</evidence>
<dbReference type="InterPro" id="IPR051939">
    <property type="entry name" value="Glycosyltr_41/O-GlcNAc_trsf"/>
</dbReference>
<keyword evidence="5" id="KW-0802">TPR repeat</keyword>
<gene>
    <name evidence="7" type="ORF">IQ235_13765</name>
</gene>
<dbReference type="PANTHER" id="PTHR44835:SF1">
    <property type="entry name" value="PROTEIN O-GLCNAC TRANSFERASE"/>
    <property type="match status" value="1"/>
</dbReference>
<dbReference type="Gene3D" id="1.25.40.10">
    <property type="entry name" value="Tetratricopeptide repeat domain"/>
    <property type="match status" value="1"/>
</dbReference>
<dbReference type="Gene3D" id="3.40.50.2000">
    <property type="entry name" value="Glycogen Phosphorylase B"/>
    <property type="match status" value="1"/>
</dbReference>
<dbReference type="Proteomes" id="UP000621799">
    <property type="component" value="Unassembled WGS sequence"/>
</dbReference>
<dbReference type="SUPFAM" id="SSF53756">
    <property type="entry name" value="UDP-Glycosyltransferase/glycogen phosphorylase"/>
    <property type="match status" value="1"/>
</dbReference>
<evidence type="ECO:0000313" key="8">
    <source>
        <dbReference type="Proteomes" id="UP000621799"/>
    </source>
</evidence>
<dbReference type="GO" id="GO:0016757">
    <property type="term" value="F:glycosyltransferase activity"/>
    <property type="evidence" value="ECO:0007669"/>
    <property type="project" value="UniProtKB-KW"/>
</dbReference>
<name>A0A928VX49_9CYAN</name>
<dbReference type="EMBL" id="JADEXN010000255">
    <property type="protein sequence ID" value="MBE9041847.1"/>
    <property type="molecule type" value="Genomic_DNA"/>
</dbReference>
<reference evidence="7" key="1">
    <citation type="submission" date="2020-10" db="EMBL/GenBank/DDBJ databases">
        <authorList>
            <person name="Castelo-Branco R."/>
            <person name="Eusebio N."/>
            <person name="Adriana R."/>
            <person name="Vieira A."/>
            <person name="Brugerolle De Fraissinette N."/>
            <person name="Rezende De Castro R."/>
            <person name="Schneider M.P."/>
            <person name="Vasconcelos V."/>
            <person name="Leao P.N."/>
        </authorList>
    </citation>
    <scope>NUCLEOTIDE SEQUENCE</scope>
    <source>
        <strain evidence="7">LEGE 11467</strain>
    </source>
</reference>
<dbReference type="InterPro" id="IPR011990">
    <property type="entry name" value="TPR-like_helical_dom_sf"/>
</dbReference>
<keyword evidence="2" id="KW-0328">Glycosyltransferase</keyword>
<keyword evidence="3 7" id="KW-0808">Transferase</keyword>
<sequence>MAQTDWQHQAKSNWDCGDYQSAANLYELAIELEPEVRSHYWNLGLMLLLLGEEEDAQATWLSVMLEAEPEAADEWTAELLRVLQREAERQETFQNEQKNEQKNEENDRLAWVIRQHIREIAPADLDNTLQLMQQFVRLDILEDFEEIVLEAIALLENTATPNRELCRQTVQTLLDVAAILPVTAQFTQACVARLKGDRDLENAIVNKTASLAKDSSFPKSRLIPYLDLCHQLQPENIPILVNLINLYQDENQYDRSLELTAKLLSQADTLLDRIAGYYLKIRALLKSGGDFDKAYTSHETYQSLLLELIDAIENQKIAVDENHLLNLISIVSFFGYLDDRPQEANQFRQKIARVWQSQIKQHFSLTSFDFTTFEPSRLKSDRPLKIGYLSGCLTRHSVGSISRWLFRHHDRDRFQTYGYSLTDTGDFIQQEIASQLSIFRNFSQDTPIPEIATQIERDKIDILVDLDSLTSKTGCAVLAIKPAPVQVTWLGFDASEIPTIDYFIADSYVLPDSAQTYYREKILRLPQTYLAVDGFEVGVPTLRREKLEIPSDAIVYFSSQTGAKRHPENVRSQMKILQAVPNSYLLIKGLNTDIESVRRFFEQMAAEEGVKCDRLRFLPAAPSEAIHRANIGIADVVLDTYPYNGTTTTLETLWMEVPVVTRVGEQFASRQGYTLLTNAGIEEGIAWTDEAYVEWGIQLGTNSQLRQQIAWKLRQSKKTAPLWNAQRFTCNLEQAYLDIWNIYIRQHS</sequence>
<evidence type="ECO:0000256" key="3">
    <source>
        <dbReference type="ARBA" id="ARBA00022679"/>
    </source>
</evidence>
<dbReference type="PANTHER" id="PTHR44835">
    <property type="entry name" value="UDP-N-ACETYLGLUCOSAMINE--PEPTIDE N-ACETYLGLUCOSAMINYLTRANSFERASE SPINDLY-RELATED"/>
    <property type="match status" value="1"/>
</dbReference>
<keyword evidence="4" id="KW-0677">Repeat</keyword>
<evidence type="ECO:0000256" key="1">
    <source>
        <dbReference type="ARBA" id="ARBA00004922"/>
    </source>
</evidence>
<evidence type="ECO:0000313" key="7">
    <source>
        <dbReference type="EMBL" id="MBE9041847.1"/>
    </source>
</evidence>
<dbReference type="Gene3D" id="3.40.50.11380">
    <property type="match status" value="1"/>
</dbReference>
<protein>
    <submittedName>
        <fullName evidence="7">O-linked N-acetylglucosamine transferase, SPINDLY family protein</fullName>
    </submittedName>
</protein>
<evidence type="ECO:0000256" key="4">
    <source>
        <dbReference type="ARBA" id="ARBA00022737"/>
    </source>
</evidence>
<dbReference type="InterPro" id="IPR029489">
    <property type="entry name" value="OGT/SEC/SPY_C"/>
</dbReference>
<keyword evidence="8" id="KW-1185">Reference proteome</keyword>
<comment type="caution">
    <text evidence="7">The sequence shown here is derived from an EMBL/GenBank/DDBJ whole genome shotgun (WGS) entry which is preliminary data.</text>
</comment>
<accession>A0A928VX49</accession>
<dbReference type="RefSeq" id="WP_264322039.1">
    <property type="nucleotide sequence ID" value="NZ_JADEXN010000255.1"/>
</dbReference>
<dbReference type="SUPFAM" id="SSF48452">
    <property type="entry name" value="TPR-like"/>
    <property type="match status" value="1"/>
</dbReference>